<evidence type="ECO:0000313" key="3">
    <source>
        <dbReference type="Proteomes" id="UP000193920"/>
    </source>
</evidence>
<feature type="transmembrane region" description="Helical" evidence="1">
    <location>
        <begin position="86"/>
        <end position="117"/>
    </location>
</feature>
<dbReference type="AlphaFoldDB" id="A0A1Y1ZW50"/>
<keyword evidence="1" id="KW-0472">Membrane</keyword>
<sequence>MSKGIIARFESLLGSKIVLLIIVFLITWSIPTIIFQYLINLLFKKKNIAYSDVAAYNISPVFIGLIDLIDLIFINTKTNSTMGSTLYSGTSVIICLVLTVLCPVFDIVALLNALFTLKLYNILFLSDLTIKTIMNNSNMISPLIILFLVFIFVYSFL</sequence>
<proteinExistence type="predicted"/>
<feature type="transmembrane region" description="Helical" evidence="1">
    <location>
        <begin position="17"/>
        <end position="43"/>
    </location>
</feature>
<reference evidence="2 3" key="1">
    <citation type="submission" date="2016-08" db="EMBL/GenBank/DDBJ databases">
        <title>A Parts List for Fungal Cellulosomes Revealed by Comparative Genomics.</title>
        <authorList>
            <consortium name="DOE Joint Genome Institute"/>
            <person name="Haitjema C.H."/>
            <person name="Gilmore S.P."/>
            <person name="Henske J.K."/>
            <person name="Solomon K.V."/>
            <person name="De Groot R."/>
            <person name="Kuo A."/>
            <person name="Mondo S.J."/>
            <person name="Salamov A.A."/>
            <person name="Labutti K."/>
            <person name="Zhao Z."/>
            <person name="Chiniquy J."/>
            <person name="Barry K."/>
            <person name="Brewer H.M."/>
            <person name="Purvine S.O."/>
            <person name="Wright A.T."/>
            <person name="Boxma B."/>
            <person name="Van Alen T."/>
            <person name="Hackstein J.H."/>
            <person name="Baker S.E."/>
            <person name="Grigoriev I.V."/>
            <person name="O'Malley M.A."/>
        </authorList>
    </citation>
    <scope>NUCLEOTIDE SEQUENCE [LARGE SCALE GENOMIC DNA]</scope>
    <source>
        <strain evidence="2 3">G1</strain>
    </source>
</reference>
<feature type="transmembrane region" description="Helical" evidence="1">
    <location>
        <begin position="138"/>
        <end position="156"/>
    </location>
</feature>
<protein>
    <submittedName>
        <fullName evidence="2">Uncharacterized protein</fullName>
    </submittedName>
</protein>
<evidence type="ECO:0000313" key="2">
    <source>
        <dbReference type="EMBL" id="ORY14489.1"/>
    </source>
</evidence>
<name>A0A1Y1ZW50_9FUNG</name>
<organism evidence="2 3">
    <name type="scientific">Neocallimastix californiae</name>
    <dbReference type="NCBI Taxonomy" id="1754190"/>
    <lineage>
        <taxon>Eukaryota</taxon>
        <taxon>Fungi</taxon>
        <taxon>Fungi incertae sedis</taxon>
        <taxon>Chytridiomycota</taxon>
        <taxon>Chytridiomycota incertae sedis</taxon>
        <taxon>Neocallimastigomycetes</taxon>
        <taxon>Neocallimastigales</taxon>
        <taxon>Neocallimastigaceae</taxon>
        <taxon>Neocallimastix</taxon>
    </lineage>
</organism>
<gene>
    <name evidence="2" type="ORF">LY90DRAFT_518035</name>
</gene>
<evidence type="ECO:0000256" key="1">
    <source>
        <dbReference type="SAM" id="Phobius"/>
    </source>
</evidence>
<dbReference type="STRING" id="1754190.A0A1Y1ZW50"/>
<dbReference type="Proteomes" id="UP000193920">
    <property type="component" value="Unassembled WGS sequence"/>
</dbReference>
<dbReference type="EMBL" id="MCOG01000349">
    <property type="protein sequence ID" value="ORY14489.1"/>
    <property type="molecule type" value="Genomic_DNA"/>
</dbReference>
<feature type="transmembrane region" description="Helical" evidence="1">
    <location>
        <begin position="55"/>
        <end position="74"/>
    </location>
</feature>
<keyword evidence="1" id="KW-1133">Transmembrane helix</keyword>
<comment type="caution">
    <text evidence="2">The sequence shown here is derived from an EMBL/GenBank/DDBJ whole genome shotgun (WGS) entry which is preliminary data.</text>
</comment>
<keyword evidence="3" id="KW-1185">Reference proteome</keyword>
<keyword evidence="1" id="KW-0812">Transmembrane</keyword>
<accession>A0A1Y1ZW50</accession>